<keyword evidence="4" id="KW-1185">Reference proteome</keyword>
<dbReference type="AlphaFoldDB" id="A0A1N7EI96"/>
<evidence type="ECO:0000313" key="4">
    <source>
        <dbReference type="Proteomes" id="UP000186019"/>
    </source>
</evidence>
<dbReference type="Pfam" id="PF01627">
    <property type="entry name" value="Hpt"/>
    <property type="match status" value="1"/>
</dbReference>
<organism evidence="3 4">
    <name type="scientific">Roseovarius nanhaiticus</name>
    <dbReference type="NCBI Taxonomy" id="573024"/>
    <lineage>
        <taxon>Bacteria</taxon>
        <taxon>Pseudomonadati</taxon>
        <taxon>Pseudomonadota</taxon>
        <taxon>Alphaproteobacteria</taxon>
        <taxon>Rhodobacterales</taxon>
        <taxon>Roseobacteraceae</taxon>
        <taxon>Roseovarius</taxon>
    </lineage>
</organism>
<evidence type="ECO:0000259" key="2">
    <source>
        <dbReference type="Pfam" id="PF01627"/>
    </source>
</evidence>
<dbReference type="OrthoDB" id="7867809at2"/>
<dbReference type="InterPro" id="IPR008207">
    <property type="entry name" value="Sig_transdc_His_kin_Hpt_dom"/>
</dbReference>
<reference evidence="3 4" key="1">
    <citation type="submission" date="2017-01" db="EMBL/GenBank/DDBJ databases">
        <authorList>
            <person name="Mah S.A."/>
            <person name="Swanson W.J."/>
            <person name="Moy G.W."/>
            <person name="Vacquier V.D."/>
        </authorList>
    </citation>
    <scope>NUCLEOTIDE SEQUENCE [LARGE SCALE GENOMIC DNA]</scope>
    <source>
        <strain evidence="3 4">DSM 29590</strain>
    </source>
</reference>
<dbReference type="GO" id="GO:0000160">
    <property type="term" value="P:phosphorelay signal transduction system"/>
    <property type="evidence" value="ECO:0007669"/>
    <property type="project" value="UniProtKB-KW"/>
</dbReference>
<sequence length="109" mass="11571">MIDWAKVSQLRDEIGAEDFSEVVDLFLTEVEGEIGDLRPEAPTESLEAQLHFLKGSALNLGFHEFAKLCQAGESAAGAGRAEGVDVRAIIGSFAKSKAAFLAGLPRLAP</sequence>
<proteinExistence type="predicted"/>
<dbReference type="Proteomes" id="UP000186019">
    <property type="component" value="Unassembled WGS sequence"/>
</dbReference>
<dbReference type="InterPro" id="IPR036641">
    <property type="entry name" value="HPT_dom_sf"/>
</dbReference>
<dbReference type="CDD" id="cd00088">
    <property type="entry name" value="HPT"/>
    <property type="match status" value="1"/>
</dbReference>
<dbReference type="STRING" id="573024.SAMN05216208_1865"/>
<dbReference type="RefSeq" id="WP_076530298.1">
    <property type="nucleotide sequence ID" value="NZ_FOAC01000001.1"/>
</dbReference>
<evidence type="ECO:0000256" key="1">
    <source>
        <dbReference type="ARBA" id="ARBA00023012"/>
    </source>
</evidence>
<dbReference type="Gene3D" id="1.20.120.160">
    <property type="entry name" value="HPT domain"/>
    <property type="match status" value="1"/>
</dbReference>
<dbReference type="EMBL" id="FTNV01000001">
    <property type="protein sequence ID" value="SIR87806.1"/>
    <property type="molecule type" value="Genomic_DNA"/>
</dbReference>
<keyword evidence="1" id="KW-0902">Two-component regulatory system</keyword>
<name>A0A1N7EI96_9RHOB</name>
<evidence type="ECO:0000313" key="3">
    <source>
        <dbReference type="EMBL" id="SIR87806.1"/>
    </source>
</evidence>
<protein>
    <submittedName>
        <fullName evidence="3">Hpt domain-containing protein</fullName>
    </submittedName>
</protein>
<accession>A0A1N7EI96</accession>
<gene>
    <name evidence="3" type="ORF">SAMN05421666_0269</name>
</gene>
<dbReference type="SUPFAM" id="SSF47226">
    <property type="entry name" value="Histidine-containing phosphotransfer domain, HPT domain"/>
    <property type="match status" value="1"/>
</dbReference>
<dbReference type="GO" id="GO:0004672">
    <property type="term" value="F:protein kinase activity"/>
    <property type="evidence" value="ECO:0007669"/>
    <property type="project" value="UniProtKB-ARBA"/>
</dbReference>
<feature type="domain" description="HPt" evidence="2">
    <location>
        <begin position="21"/>
        <end position="84"/>
    </location>
</feature>